<keyword evidence="2" id="KW-1185">Reference proteome</keyword>
<proteinExistence type="predicted"/>
<protein>
    <recommendedName>
        <fullName evidence="3">F-box domain-containing protein</fullName>
    </recommendedName>
</protein>
<gene>
    <name evidence="1" type="ORF">J3D65DRAFT_637203</name>
</gene>
<sequence length="540" mass="60677">MSSLFPQLPEELKDLILGQTDVPTLQSMRLVSQSFGLTTSRHLFREVKVDVLDPDSIRALSGIAANPALALCIKELVAVTGVGRFTRASAPDCKDKRNCILLNLYLATFDDPDGFQASNPILPTLRALFRAIRELRNLERVSSVLREGSMGWGDPSMDIILLALTQRMHCFPARWFRTIQSVRWAHASGRSFNNIWRYQEEQRRRRTEGDAHGKSSSIKILPPPASFFSMLKHLDLRDVQPGEKYDEHCDNRSLACLCSHRENALESLHLDCGIDSCSANDFHRRDSLKPFQGFALSPNLSKVRLSRLITSTDSLLAFVGRVAGTLRDLSLDYVLLSPYQDCSGDAFTEYAGEWWEDDDGERVFPQSDQTWEKLMAQLRDTFSSTAANTSSSSSSKKPPLLSLHMRRLIDSVGVTSEGWDHDCVGRILLDTYSSDDDDNDADDAPGAGWFARHHFNFVRDYLLGRQTTAVPLQASLFAEWHARQQQAGCPLCEQLLRSSLDFSVPDDERIGVDSSLEDVRQVLSLWWDAGLSDEGVVFRL</sequence>
<name>A0ABR1L7V1_9PEZI</name>
<evidence type="ECO:0000313" key="1">
    <source>
        <dbReference type="EMBL" id="KAK7531308.1"/>
    </source>
</evidence>
<dbReference type="EMBL" id="JBBPEH010000012">
    <property type="protein sequence ID" value="KAK7531308.1"/>
    <property type="molecule type" value="Genomic_DNA"/>
</dbReference>
<reference evidence="1 2" key="1">
    <citation type="submission" date="2024-04" db="EMBL/GenBank/DDBJ databases">
        <title>Phyllosticta paracitricarpa is synonymous to the EU quarantine fungus P. citricarpa based on phylogenomic analyses.</title>
        <authorList>
            <consortium name="Lawrence Berkeley National Laboratory"/>
            <person name="Van ingen-buijs V.A."/>
            <person name="Van westerhoven A.C."/>
            <person name="Haridas S."/>
            <person name="Skiadas P."/>
            <person name="Martin F."/>
            <person name="Groenewald J.Z."/>
            <person name="Crous P.W."/>
            <person name="Seidl M.F."/>
        </authorList>
    </citation>
    <scope>NUCLEOTIDE SEQUENCE [LARGE SCALE GENOMIC DNA]</scope>
    <source>
        <strain evidence="1 2">CPC 17464</strain>
    </source>
</reference>
<organism evidence="1 2">
    <name type="scientific">Phyllosticta citribraziliensis</name>
    <dbReference type="NCBI Taxonomy" id="989973"/>
    <lineage>
        <taxon>Eukaryota</taxon>
        <taxon>Fungi</taxon>
        <taxon>Dikarya</taxon>
        <taxon>Ascomycota</taxon>
        <taxon>Pezizomycotina</taxon>
        <taxon>Dothideomycetes</taxon>
        <taxon>Dothideomycetes incertae sedis</taxon>
        <taxon>Botryosphaeriales</taxon>
        <taxon>Phyllostictaceae</taxon>
        <taxon>Phyllosticta</taxon>
    </lineage>
</organism>
<feature type="non-terminal residue" evidence="1">
    <location>
        <position position="540"/>
    </location>
</feature>
<evidence type="ECO:0008006" key="3">
    <source>
        <dbReference type="Google" id="ProtNLM"/>
    </source>
</evidence>
<accession>A0ABR1L7V1</accession>
<dbReference type="RefSeq" id="XP_066651132.1">
    <property type="nucleotide sequence ID" value="XM_066801479.1"/>
</dbReference>
<dbReference type="GeneID" id="92034385"/>
<evidence type="ECO:0000313" key="2">
    <source>
        <dbReference type="Proteomes" id="UP001360953"/>
    </source>
</evidence>
<dbReference type="Proteomes" id="UP001360953">
    <property type="component" value="Unassembled WGS sequence"/>
</dbReference>
<comment type="caution">
    <text evidence="1">The sequence shown here is derived from an EMBL/GenBank/DDBJ whole genome shotgun (WGS) entry which is preliminary data.</text>
</comment>